<keyword evidence="7" id="KW-1185">Reference proteome</keyword>
<keyword evidence="3 5" id="KW-1133">Transmembrane helix</keyword>
<proteinExistence type="predicted"/>
<dbReference type="AlphaFoldDB" id="W0RCX2"/>
<evidence type="ECO:0000256" key="4">
    <source>
        <dbReference type="ARBA" id="ARBA00023136"/>
    </source>
</evidence>
<dbReference type="RefSeq" id="WP_104023011.1">
    <property type="nucleotide sequence ID" value="NZ_CP007128.1"/>
</dbReference>
<dbReference type="Proteomes" id="UP000019151">
    <property type="component" value="Chromosome"/>
</dbReference>
<keyword evidence="4 5" id="KW-0472">Membrane</keyword>
<name>W0RCX2_9BACT</name>
<dbReference type="KEGG" id="gba:J421_0740"/>
<feature type="transmembrane region" description="Helical" evidence="5">
    <location>
        <begin position="47"/>
        <end position="65"/>
    </location>
</feature>
<reference evidence="6 7" key="1">
    <citation type="journal article" date="2014" name="Genome Announc.">
        <title>Genome Sequence and Methylome of Soil Bacterium Gemmatirosa kalamazoonensis KBS708T, a Member of the Rarely Cultivated Gemmatimonadetes Phylum.</title>
        <authorList>
            <person name="Debruyn J.M."/>
            <person name="Radosevich M."/>
            <person name="Wommack K.E."/>
            <person name="Polson S.W."/>
            <person name="Hauser L.J."/>
            <person name="Fawaz M.N."/>
            <person name="Korlach J."/>
            <person name="Tsai Y.C."/>
        </authorList>
    </citation>
    <scope>NUCLEOTIDE SEQUENCE [LARGE SCALE GENOMIC DNA]</scope>
    <source>
        <strain evidence="6 7">KBS708</strain>
    </source>
</reference>
<keyword evidence="2 5" id="KW-0812">Transmembrane</keyword>
<dbReference type="eggNOG" id="COG3832">
    <property type="taxonomic scope" value="Bacteria"/>
</dbReference>
<feature type="transmembrane region" description="Helical" evidence="5">
    <location>
        <begin position="95"/>
        <end position="115"/>
    </location>
</feature>
<evidence type="ECO:0000313" key="6">
    <source>
        <dbReference type="EMBL" id="AHG88277.1"/>
    </source>
</evidence>
<feature type="transmembrane region" description="Helical" evidence="5">
    <location>
        <begin position="72"/>
        <end position="89"/>
    </location>
</feature>
<dbReference type="HOGENOM" id="CLU_126433_0_1_0"/>
<dbReference type="GO" id="GO:0016020">
    <property type="term" value="C:membrane"/>
    <property type="evidence" value="ECO:0007669"/>
    <property type="project" value="UniProtKB-SubCell"/>
</dbReference>
<dbReference type="Pfam" id="PF13564">
    <property type="entry name" value="DoxX_2"/>
    <property type="match status" value="1"/>
</dbReference>
<organism evidence="6 7">
    <name type="scientific">Gemmatirosa kalamazoonensis</name>
    <dbReference type="NCBI Taxonomy" id="861299"/>
    <lineage>
        <taxon>Bacteria</taxon>
        <taxon>Pseudomonadati</taxon>
        <taxon>Gemmatimonadota</taxon>
        <taxon>Gemmatimonadia</taxon>
        <taxon>Gemmatimonadales</taxon>
        <taxon>Gemmatimonadaceae</taxon>
        <taxon>Gemmatirosa</taxon>
    </lineage>
</organism>
<evidence type="ECO:0000256" key="1">
    <source>
        <dbReference type="ARBA" id="ARBA00004141"/>
    </source>
</evidence>
<comment type="subcellular location">
    <subcellularLocation>
        <location evidence="1">Membrane</location>
        <topology evidence="1">Multi-pass membrane protein</topology>
    </subcellularLocation>
</comment>
<sequence>MRTTTRNVTLWTVQVLLAALFLFAGTMKFVMPDAALAAQSPFSVSFIHFIGVCEILGAAGLVLPWATRVARWLTPLAAAGLVIIMVGAVATTLAIGGGAGAAVPFVVGALSLYVARGRWRIPTAVTPLPARRAHAKAA</sequence>
<dbReference type="InterPro" id="IPR032808">
    <property type="entry name" value="DoxX"/>
</dbReference>
<gene>
    <name evidence="6" type="ORF">J421_0740</name>
</gene>
<protein>
    <submittedName>
        <fullName evidence="6">DoxX family protein</fullName>
    </submittedName>
</protein>
<evidence type="ECO:0000256" key="5">
    <source>
        <dbReference type="SAM" id="Phobius"/>
    </source>
</evidence>
<dbReference type="InParanoid" id="W0RCX2"/>
<evidence type="ECO:0000256" key="2">
    <source>
        <dbReference type="ARBA" id="ARBA00022692"/>
    </source>
</evidence>
<dbReference type="STRING" id="861299.J421_0740"/>
<dbReference type="OrthoDB" id="3790625at2"/>
<dbReference type="EMBL" id="CP007128">
    <property type="protein sequence ID" value="AHG88277.1"/>
    <property type="molecule type" value="Genomic_DNA"/>
</dbReference>
<evidence type="ECO:0000256" key="3">
    <source>
        <dbReference type="ARBA" id="ARBA00022989"/>
    </source>
</evidence>
<evidence type="ECO:0000313" key="7">
    <source>
        <dbReference type="Proteomes" id="UP000019151"/>
    </source>
</evidence>
<accession>W0RCX2</accession>